<reference evidence="2" key="1">
    <citation type="journal article" date="2023" name="Nat. Plants">
        <title>Single-cell RNA sequencing provides a high-resolution roadmap for understanding the multicellular compartmentation of specialized metabolism.</title>
        <authorList>
            <person name="Sun S."/>
            <person name="Shen X."/>
            <person name="Li Y."/>
            <person name="Li Y."/>
            <person name="Wang S."/>
            <person name="Li R."/>
            <person name="Zhang H."/>
            <person name="Shen G."/>
            <person name="Guo B."/>
            <person name="Wei J."/>
            <person name="Xu J."/>
            <person name="St-Pierre B."/>
            <person name="Chen S."/>
            <person name="Sun C."/>
        </authorList>
    </citation>
    <scope>NUCLEOTIDE SEQUENCE [LARGE SCALE GENOMIC DNA]</scope>
</reference>
<proteinExistence type="predicted"/>
<organism evidence="1 2">
    <name type="scientific">Catharanthus roseus</name>
    <name type="common">Madagascar periwinkle</name>
    <name type="synonym">Vinca rosea</name>
    <dbReference type="NCBI Taxonomy" id="4058"/>
    <lineage>
        <taxon>Eukaryota</taxon>
        <taxon>Viridiplantae</taxon>
        <taxon>Streptophyta</taxon>
        <taxon>Embryophyta</taxon>
        <taxon>Tracheophyta</taxon>
        <taxon>Spermatophyta</taxon>
        <taxon>Magnoliopsida</taxon>
        <taxon>eudicotyledons</taxon>
        <taxon>Gunneridae</taxon>
        <taxon>Pentapetalae</taxon>
        <taxon>asterids</taxon>
        <taxon>lamiids</taxon>
        <taxon>Gentianales</taxon>
        <taxon>Apocynaceae</taxon>
        <taxon>Rauvolfioideae</taxon>
        <taxon>Vinceae</taxon>
        <taxon>Catharanthinae</taxon>
        <taxon>Catharanthus</taxon>
    </lineage>
</organism>
<keyword evidence="2" id="KW-1185">Reference proteome</keyword>
<gene>
    <name evidence="1" type="ORF">M9H77_20637</name>
</gene>
<dbReference type="EMBL" id="CM044705">
    <property type="protein sequence ID" value="KAI5661314.1"/>
    <property type="molecule type" value="Genomic_DNA"/>
</dbReference>
<name>A0ACC0AKH8_CATRO</name>
<accession>A0ACC0AKH8</accession>
<comment type="caution">
    <text evidence="1">The sequence shown here is derived from an EMBL/GenBank/DDBJ whole genome shotgun (WGS) entry which is preliminary data.</text>
</comment>
<evidence type="ECO:0000313" key="1">
    <source>
        <dbReference type="EMBL" id="KAI5661314.1"/>
    </source>
</evidence>
<sequence length="486" mass="54720">MGFVGFLRFCLFCFDFLAWPAFALAYPLWASIRAIETGSKYHMRKLVTYWTLFSCLSLFEIFFATSIQWVPFWPYLKLVMICWLVIPRFDGACHVYQCLVHPCLSVNQQDVINWFCISKEKTSSEEMFLASAEKYIKENGAEALEKLLANKDPSVVTFSQNTQANCKQHVLADATEVVKRVESPEKATTEEQLMECPKPHLVQSEKKEIVAPDAQQVTIPAESEEKRSLDIYALKKVQREWTCAMCQVTTTSEALLNSHLEGKKHKSELEKLKACTQTTKNVQSLPVKLANSNPEEMRTSSQTEKCSKPLAVKTNDTNQAKEKLKTSSPGEGSRQNTIEKPKTNHINVAASSQQMQEKVVNNNAGVVNHHRHHCCRICNVTCTSDMDMAAHLKGRRHLFEIENKPVINNAGVGNQHPKLRCGLCNVTCNSEMDMAAHLGGKKHALEIQTNPLNKLWCGICNVMCTSEMDMAAHLGGKRHALQILQC</sequence>
<evidence type="ECO:0000313" key="2">
    <source>
        <dbReference type="Proteomes" id="UP001060085"/>
    </source>
</evidence>
<dbReference type="Proteomes" id="UP001060085">
    <property type="component" value="Linkage Group LG05"/>
</dbReference>
<protein>
    <submittedName>
        <fullName evidence="1">Uncharacterized protein</fullName>
    </submittedName>
</protein>